<sequence>MSTPQNHPLPRPPPVPQHDGFYDDQHNNYYQSQSSDSQPLPPPPHQQQSNSPETQAFPRLSSYPYQPPQQPQHHRQQQGPLPPAHQSHHSGSSTGHQSRQDDRSRSRPRTFSLRSDKSHSNSIDLHETHAEKEAKRLHSKADPTLAMNEAEPTVVAATVKSSLAPLRNMQHKDYQGNVIDDPDRSNPTRSRWERPLDTIRSFEAAIDGNYSNRQSIMMRSDSESVANWTRRSSYYGSNNYSSTPGSSRANRYQSRDSYFSLRPNQSEYGYGNEGDMAAPRGYNGYSHGSQQRYSRMNSEPHYSTPRHAEPLYPIQSHHRSYETVASGSGSGMSGEPNGYTTDPTSSDNSSIERMQSPPKRQAEAPNDYGIGFSQSPTYASQSFAVGGVTPQNGSPANNASISPSGRDVPPVAPQKPNTITRKPTQQPATSSAPERPAAPEKRKSWFSRRFSKNS</sequence>
<evidence type="ECO:0000313" key="3">
    <source>
        <dbReference type="RefSeq" id="XP_030982699.1"/>
    </source>
</evidence>
<dbReference type="Pfam" id="PF10295">
    <property type="entry name" value="DUF2406"/>
    <property type="match status" value="1"/>
</dbReference>
<feature type="compositionally biased region" description="Low complexity" evidence="1">
    <location>
        <begin position="46"/>
        <end position="64"/>
    </location>
</feature>
<protein>
    <recommendedName>
        <fullName evidence="4">DUF2406 domain-containing protein</fullName>
    </recommendedName>
</protein>
<feature type="compositionally biased region" description="Basic residues" evidence="1">
    <location>
        <begin position="444"/>
        <end position="454"/>
    </location>
</feature>
<dbReference type="AlphaFoldDB" id="A0A6P8B6Q8"/>
<dbReference type="PANTHER" id="PTHR28186:SF1">
    <property type="entry name" value="MEIOTICALLY UP-REGULATED GENE 9 PROTEIN"/>
    <property type="match status" value="1"/>
</dbReference>
<gene>
    <name evidence="3" type="ORF">PgNI_06338</name>
</gene>
<feature type="compositionally biased region" description="Polar residues" evidence="1">
    <location>
        <begin position="338"/>
        <end position="353"/>
    </location>
</feature>
<dbReference type="InterPro" id="IPR018809">
    <property type="entry name" value="DUF2406"/>
</dbReference>
<reference evidence="3" key="3">
    <citation type="submission" date="2025-08" db="UniProtKB">
        <authorList>
            <consortium name="RefSeq"/>
        </authorList>
    </citation>
    <scope>IDENTIFICATION</scope>
    <source>
        <strain evidence="3">NI907</strain>
    </source>
</reference>
<proteinExistence type="predicted"/>
<dbReference type="PANTHER" id="PTHR28186">
    <property type="entry name" value="MEIOTICALLY UP-REGULATED GENE 9 PROTEIN"/>
    <property type="match status" value="1"/>
</dbReference>
<feature type="region of interest" description="Disordered" evidence="1">
    <location>
        <begin position="1"/>
        <end position="149"/>
    </location>
</feature>
<feature type="region of interest" description="Disordered" evidence="1">
    <location>
        <begin position="166"/>
        <end position="194"/>
    </location>
</feature>
<reference evidence="3" key="2">
    <citation type="submission" date="2019-10" db="EMBL/GenBank/DDBJ databases">
        <authorList>
            <consortium name="NCBI Genome Project"/>
        </authorList>
    </citation>
    <scope>NUCLEOTIDE SEQUENCE</scope>
    <source>
        <strain evidence="3">NI907</strain>
    </source>
</reference>
<evidence type="ECO:0000313" key="2">
    <source>
        <dbReference type="Proteomes" id="UP000515153"/>
    </source>
</evidence>
<evidence type="ECO:0008006" key="4">
    <source>
        <dbReference type="Google" id="ProtNLM"/>
    </source>
</evidence>
<keyword evidence="2" id="KW-1185">Reference proteome</keyword>
<dbReference type="OrthoDB" id="5330253at2759"/>
<feature type="compositionally biased region" description="Basic and acidic residues" evidence="1">
    <location>
        <begin position="181"/>
        <end position="194"/>
    </location>
</feature>
<dbReference type="RefSeq" id="XP_030982699.1">
    <property type="nucleotide sequence ID" value="XM_031126362.1"/>
</dbReference>
<evidence type="ECO:0000256" key="1">
    <source>
        <dbReference type="SAM" id="MobiDB-lite"/>
    </source>
</evidence>
<name>A0A6P8B6Q8_PYRGI</name>
<feature type="compositionally biased region" description="Polar residues" evidence="1">
    <location>
        <begin position="286"/>
        <end position="301"/>
    </location>
</feature>
<dbReference type="KEGG" id="pgri:PgNI_06338"/>
<feature type="region of interest" description="Disordered" evidence="1">
    <location>
        <begin position="233"/>
        <end position="454"/>
    </location>
</feature>
<feature type="compositionally biased region" description="Polar residues" evidence="1">
    <location>
        <begin position="372"/>
        <end position="403"/>
    </location>
</feature>
<reference evidence="2 3" key="1">
    <citation type="journal article" date="2019" name="Mol. Biol. Evol.">
        <title>Blast fungal genomes show frequent chromosomal changes, gene gains and losses, and effector gene turnover.</title>
        <authorList>
            <person name="Gomez Luciano L.B."/>
            <person name="Jason Tsai I."/>
            <person name="Chuma I."/>
            <person name="Tosa Y."/>
            <person name="Chen Y.H."/>
            <person name="Li J.Y."/>
            <person name="Li M.Y."/>
            <person name="Jade Lu M.Y."/>
            <person name="Nakayashiki H."/>
            <person name="Li W.H."/>
        </authorList>
    </citation>
    <scope>NUCLEOTIDE SEQUENCE [LARGE SCALE GENOMIC DNA]</scope>
    <source>
        <strain evidence="2 3">NI907</strain>
    </source>
</reference>
<accession>A0A6P8B6Q8</accession>
<dbReference type="GeneID" id="41961271"/>
<feature type="compositionally biased region" description="Polar residues" evidence="1">
    <location>
        <begin position="415"/>
        <end position="432"/>
    </location>
</feature>
<feature type="compositionally biased region" description="Basic and acidic residues" evidence="1">
    <location>
        <begin position="114"/>
        <end position="141"/>
    </location>
</feature>
<feature type="compositionally biased region" description="Pro residues" evidence="1">
    <location>
        <begin position="7"/>
        <end position="16"/>
    </location>
</feature>
<feature type="compositionally biased region" description="Low complexity" evidence="1">
    <location>
        <begin position="233"/>
        <end position="248"/>
    </location>
</feature>
<organism evidence="2 3">
    <name type="scientific">Pyricularia grisea</name>
    <name type="common">Crabgrass-specific blast fungus</name>
    <name type="synonym">Magnaporthe grisea</name>
    <dbReference type="NCBI Taxonomy" id="148305"/>
    <lineage>
        <taxon>Eukaryota</taxon>
        <taxon>Fungi</taxon>
        <taxon>Dikarya</taxon>
        <taxon>Ascomycota</taxon>
        <taxon>Pezizomycotina</taxon>
        <taxon>Sordariomycetes</taxon>
        <taxon>Sordariomycetidae</taxon>
        <taxon>Magnaporthales</taxon>
        <taxon>Pyriculariaceae</taxon>
        <taxon>Pyricularia</taxon>
    </lineage>
</organism>
<feature type="compositionally biased region" description="Polar residues" evidence="1">
    <location>
        <begin position="249"/>
        <end position="267"/>
    </location>
</feature>
<dbReference type="Proteomes" id="UP000515153">
    <property type="component" value="Chromosome I"/>
</dbReference>